<proteinExistence type="predicted"/>
<dbReference type="RefSeq" id="WP_219290145.1">
    <property type="nucleotide sequence ID" value="NZ_RPHB01000005.1"/>
</dbReference>
<dbReference type="GO" id="GO:0006307">
    <property type="term" value="P:DNA alkylation repair"/>
    <property type="evidence" value="ECO:0007669"/>
    <property type="project" value="InterPro"/>
</dbReference>
<evidence type="ECO:0000256" key="6">
    <source>
        <dbReference type="ARBA" id="ARBA00023002"/>
    </source>
</evidence>
<keyword evidence="4" id="KW-0460">Magnesium</keyword>
<name>A0A951MDI7_9BACT</name>
<dbReference type="PANTHER" id="PTHR31212:SF4">
    <property type="entry name" value="ALPHA-KETOGLUTARATE-DEPENDENT DIOXYGENASE ALKB HOMOLOG 3"/>
    <property type="match status" value="1"/>
</dbReference>
<comment type="cofactor">
    <cofactor evidence="1">
        <name>Fe(2+)</name>
        <dbReference type="ChEBI" id="CHEBI:29033"/>
    </cofactor>
</comment>
<dbReference type="GO" id="GO:0046872">
    <property type="term" value="F:metal ion binding"/>
    <property type="evidence" value="ECO:0007669"/>
    <property type="project" value="UniProtKB-KW"/>
</dbReference>
<keyword evidence="11" id="KW-1185">Reference proteome</keyword>
<dbReference type="AlphaFoldDB" id="A0A951MDI7"/>
<dbReference type="Pfam" id="PF13532">
    <property type="entry name" value="2OG-FeII_Oxy_2"/>
    <property type="match status" value="1"/>
</dbReference>
<accession>A0A951MDI7</accession>
<dbReference type="PANTHER" id="PTHR31212">
    <property type="entry name" value="ALPHA-KETOGLUTARATE-DEPENDENT DIOXYGENASE ALKB HOMOLOG 3"/>
    <property type="match status" value="1"/>
</dbReference>
<feature type="domain" description="Fe2OG dioxygenase" evidence="9">
    <location>
        <begin position="102"/>
        <end position="200"/>
    </location>
</feature>
<evidence type="ECO:0000256" key="5">
    <source>
        <dbReference type="ARBA" id="ARBA00022964"/>
    </source>
</evidence>
<dbReference type="GO" id="GO:0051213">
    <property type="term" value="F:dioxygenase activity"/>
    <property type="evidence" value="ECO:0007669"/>
    <property type="project" value="UniProtKB-KW"/>
</dbReference>
<evidence type="ECO:0000256" key="4">
    <source>
        <dbReference type="ARBA" id="ARBA00022842"/>
    </source>
</evidence>
<dbReference type="GO" id="GO:0140097">
    <property type="term" value="F:catalytic activity, acting on DNA"/>
    <property type="evidence" value="ECO:0007669"/>
    <property type="project" value="UniProtKB-ARBA"/>
</dbReference>
<gene>
    <name evidence="10" type="ORF">EGN73_12345</name>
</gene>
<reference evidence="10 11" key="1">
    <citation type="journal article" date="2020" name="Syst. Appl. Microbiol.">
        <title>Arthrospiribacter ruber gen. nov., sp. nov., a novel bacterium isolated from Arthrospira cultures.</title>
        <authorList>
            <person name="Waleron M."/>
            <person name="Misztak A."/>
            <person name="Waleron M.M."/>
            <person name="Furmaniak M."/>
            <person name="Mrozik A."/>
            <person name="Waleron K."/>
        </authorList>
    </citation>
    <scope>NUCLEOTIDE SEQUENCE [LARGE SCALE GENOMIC DNA]</scope>
    <source>
        <strain evidence="10 11">DPMB0001</strain>
    </source>
</reference>
<protein>
    <submittedName>
        <fullName evidence="10">Alpha-ketoglutarate-dependent dioxygenase AlkB</fullName>
    </submittedName>
</protein>
<evidence type="ECO:0000256" key="2">
    <source>
        <dbReference type="ARBA" id="ARBA00022723"/>
    </source>
</evidence>
<dbReference type="InterPro" id="IPR005123">
    <property type="entry name" value="Oxoglu/Fe-dep_dioxygenase_dom"/>
</dbReference>
<keyword evidence="8" id="KW-0234">DNA repair</keyword>
<dbReference type="EMBL" id="RPHB01000005">
    <property type="protein sequence ID" value="MBW3468597.1"/>
    <property type="molecule type" value="Genomic_DNA"/>
</dbReference>
<dbReference type="GO" id="GO:0016705">
    <property type="term" value="F:oxidoreductase activity, acting on paired donors, with incorporation or reduction of molecular oxygen"/>
    <property type="evidence" value="ECO:0007669"/>
    <property type="project" value="UniProtKB-ARBA"/>
</dbReference>
<dbReference type="InterPro" id="IPR032854">
    <property type="entry name" value="ALKBH3"/>
</dbReference>
<sequence>MDLFPISPDQNLLPFDGEVFYYPDFFGESLGMKFFELLKKEIQWKQEPIWIFGKKVMQPRLTALYGDPEIPYGYSGIQMEANPWTEKLQEIKERVEVQAGAHFTHVLLNYYRNGDDSMGWHRDNEKELGINPVIASVSFGAEREFQMRHYKQKNIKVNVHLKDGSLLLMQGSSQHHWEHQLPKRKKISSGRINLTFRRIIGGNKIC</sequence>
<dbReference type="Proteomes" id="UP000727490">
    <property type="component" value="Unassembled WGS sequence"/>
</dbReference>
<evidence type="ECO:0000256" key="8">
    <source>
        <dbReference type="ARBA" id="ARBA00023204"/>
    </source>
</evidence>
<evidence type="ECO:0000256" key="3">
    <source>
        <dbReference type="ARBA" id="ARBA00022763"/>
    </source>
</evidence>
<keyword evidence="3" id="KW-0227">DNA damage</keyword>
<dbReference type="FunFam" id="2.60.120.590:FF:000004">
    <property type="entry name" value="DNA oxidative demethylase ALKBH2"/>
    <property type="match status" value="1"/>
</dbReference>
<keyword evidence="7" id="KW-0408">Iron</keyword>
<evidence type="ECO:0000256" key="1">
    <source>
        <dbReference type="ARBA" id="ARBA00001954"/>
    </source>
</evidence>
<keyword evidence="5 10" id="KW-0223">Dioxygenase</keyword>
<dbReference type="PROSITE" id="PS51471">
    <property type="entry name" value="FE2OG_OXY"/>
    <property type="match status" value="1"/>
</dbReference>
<dbReference type="GO" id="GO:0016787">
    <property type="term" value="F:hydrolase activity"/>
    <property type="evidence" value="ECO:0007669"/>
    <property type="project" value="UniProtKB-ARBA"/>
</dbReference>
<keyword evidence="2" id="KW-0479">Metal-binding</keyword>
<dbReference type="GO" id="GO:0032451">
    <property type="term" value="F:demethylase activity"/>
    <property type="evidence" value="ECO:0007669"/>
    <property type="project" value="UniProtKB-ARBA"/>
</dbReference>
<evidence type="ECO:0000259" key="9">
    <source>
        <dbReference type="PROSITE" id="PS51471"/>
    </source>
</evidence>
<evidence type="ECO:0000313" key="10">
    <source>
        <dbReference type="EMBL" id="MBW3468597.1"/>
    </source>
</evidence>
<dbReference type="InterPro" id="IPR027450">
    <property type="entry name" value="AlkB-like"/>
</dbReference>
<evidence type="ECO:0000256" key="7">
    <source>
        <dbReference type="ARBA" id="ARBA00023004"/>
    </source>
</evidence>
<organism evidence="10 11">
    <name type="scientific">Arthrospiribacter ruber</name>
    <dbReference type="NCBI Taxonomy" id="2487934"/>
    <lineage>
        <taxon>Bacteria</taxon>
        <taxon>Pseudomonadati</taxon>
        <taxon>Bacteroidota</taxon>
        <taxon>Cytophagia</taxon>
        <taxon>Cytophagales</taxon>
        <taxon>Cyclobacteriaceae</taxon>
        <taxon>Arthrospiribacter</taxon>
    </lineage>
</organism>
<evidence type="ECO:0000313" key="11">
    <source>
        <dbReference type="Proteomes" id="UP000727490"/>
    </source>
</evidence>
<comment type="caution">
    <text evidence="10">The sequence shown here is derived from an EMBL/GenBank/DDBJ whole genome shotgun (WGS) entry which is preliminary data.</text>
</comment>
<keyword evidence="6" id="KW-0560">Oxidoreductase</keyword>